<protein>
    <recommendedName>
        <fullName evidence="4">GDSL esterase/lipase</fullName>
    </recommendedName>
</protein>
<comment type="similarity">
    <text evidence="1">Belongs to the 'GDSL' lipolytic enzyme family.</text>
</comment>
<dbReference type="InterPro" id="IPR050592">
    <property type="entry name" value="GDSL_lipolytic_enzyme"/>
</dbReference>
<gene>
    <name evidence="2" type="ORF">RD792_002406</name>
</gene>
<sequence length="354" mass="40059">FSAKMFFIKTMCVVITSMYLMTTYAKATNYHLPRHNTSCILVFGDSSVDPGNNNRLSTPAKSNFLPYGKDFFNGQPSGRFCNGRLATDFIAEELGYTNLIKAFLDPNITKKDILHGVSFASADSGYDEYTANITNVISLTKQLEYLRHYKIKLRALVGTKQSEEIIQKALFLVSMGTNDFLQNYYVETTRPKQYNIEQYQNYLISCMLSAIKEMHKLGARKLVVVGVPPFGCIPLVRTLRDDVKCDLQMNNLALSFNSKIQRALKNLKGSSIIIGFVDIYSIILNAIENPRKYGFTETLKGCCGSGTYEYGTTCKDLNTCPDRTKYVFWDSVHLTESMYKIIAEEALELIGYMF</sequence>
<dbReference type="Proteomes" id="UP001291926">
    <property type="component" value="Unassembled WGS sequence"/>
</dbReference>
<feature type="non-terminal residue" evidence="2">
    <location>
        <position position="1"/>
    </location>
</feature>
<dbReference type="EMBL" id="JAYDYQ010001087">
    <property type="protein sequence ID" value="KAK4491643.1"/>
    <property type="molecule type" value="Genomic_DNA"/>
</dbReference>
<name>A0ABR0DQX9_9LAMI</name>
<evidence type="ECO:0000313" key="2">
    <source>
        <dbReference type="EMBL" id="KAK4491643.1"/>
    </source>
</evidence>
<reference evidence="2 3" key="1">
    <citation type="journal article" date="2023" name="bioRxiv">
        <title>Genome report: Whole genome sequence and annotation of Penstemon davidsonii.</title>
        <authorList>
            <person name="Ostevik K.L."/>
            <person name="Alabady M."/>
            <person name="Zhang M."/>
            <person name="Rausher M.D."/>
        </authorList>
    </citation>
    <scope>NUCLEOTIDE SEQUENCE [LARGE SCALE GENOMIC DNA]</scope>
    <source>
        <strain evidence="2">DNT005</strain>
        <tissue evidence="2">Whole leaf</tissue>
    </source>
</reference>
<keyword evidence="3" id="KW-1185">Reference proteome</keyword>
<dbReference type="InterPro" id="IPR035669">
    <property type="entry name" value="SGNH_plant_lipase-like"/>
</dbReference>
<dbReference type="CDD" id="cd01837">
    <property type="entry name" value="SGNH_plant_lipase_like"/>
    <property type="match status" value="1"/>
</dbReference>
<dbReference type="Pfam" id="PF00657">
    <property type="entry name" value="Lipase_GDSL"/>
    <property type="match status" value="1"/>
</dbReference>
<dbReference type="SUPFAM" id="SSF52266">
    <property type="entry name" value="SGNH hydrolase"/>
    <property type="match status" value="1"/>
</dbReference>
<dbReference type="InterPro" id="IPR001087">
    <property type="entry name" value="GDSL"/>
</dbReference>
<dbReference type="Gene3D" id="3.40.50.1110">
    <property type="entry name" value="SGNH hydrolase"/>
    <property type="match status" value="1"/>
</dbReference>
<accession>A0ABR0DQX9</accession>
<evidence type="ECO:0008006" key="4">
    <source>
        <dbReference type="Google" id="ProtNLM"/>
    </source>
</evidence>
<evidence type="ECO:0000313" key="3">
    <source>
        <dbReference type="Proteomes" id="UP001291926"/>
    </source>
</evidence>
<evidence type="ECO:0000256" key="1">
    <source>
        <dbReference type="ARBA" id="ARBA00008668"/>
    </source>
</evidence>
<dbReference type="InterPro" id="IPR036514">
    <property type="entry name" value="SGNH_hydro_sf"/>
</dbReference>
<proteinExistence type="inferred from homology"/>
<dbReference type="PANTHER" id="PTHR45642:SF7">
    <property type="entry name" value="GDSL ESTERASE_LIPASE"/>
    <property type="match status" value="1"/>
</dbReference>
<comment type="caution">
    <text evidence="2">The sequence shown here is derived from an EMBL/GenBank/DDBJ whole genome shotgun (WGS) entry which is preliminary data.</text>
</comment>
<organism evidence="2 3">
    <name type="scientific">Penstemon davidsonii</name>
    <dbReference type="NCBI Taxonomy" id="160366"/>
    <lineage>
        <taxon>Eukaryota</taxon>
        <taxon>Viridiplantae</taxon>
        <taxon>Streptophyta</taxon>
        <taxon>Embryophyta</taxon>
        <taxon>Tracheophyta</taxon>
        <taxon>Spermatophyta</taxon>
        <taxon>Magnoliopsida</taxon>
        <taxon>eudicotyledons</taxon>
        <taxon>Gunneridae</taxon>
        <taxon>Pentapetalae</taxon>
        <taxon>asterids</taxon>
        <taxon>lamiids</taxon>
        <taxon>Lamiales</taxon>
        <taxon>Plantaginaceae</taxon>
        <taxon>Cheloneae</taxon>
        <taxon>Penstemon</taxon>
    </lineage>
</organism>
<dbReference type="PANTHER" id="PTHR45642">
    <property type="entry name" value="GDSL ESTERASE/LIPASE EXL3"/>
    <property type="match status" value="1"/>
</dbReference>